<dbReference type="PANTHER" id="PTHR42827:SF1">
    <property type="entry name" value="IRON-SULFUR CLUSTER-BINDING PROTEIN"/>
    <property type="match status" value="1"/>
</dbReference>
<organism evidence="1">
    <name type="scientific">marine metagenome</name>
    <dbReference type="NCBI Taxonomy" id="408172"/>
    <lineage>
        <taxon>unclassified sequences</taxon>
        <taxon>metagenomes</taxon>
        <taxon>ecological metagenomes</taxon>
    </lineage>
</organism>
<proteinExistence type="predicted"/>
<protein>
    <recommendedName>
        <fullName evidence="2">4Fe-4S ferredoxin-type domain-containing protein</fullName>
    </recommendedName>
</protein>
<gene>
    <name evidence="1" type="ORF">METZ01_LOCUS102612</name>
</gene>
<dbReference type="PANTHER" id="PTHR42827">
    <property type="entry name" value="IRON-SULFUR CLUSTER-BINDING PROTEIN-RELATED"/>
    <property type="match status" value="1"/>
</dbReference>
<accession>A0A381WCJ8</accession>
<sequence length="319" mass="34349">MTEVIDSALAKQAMIAYCTKKGALAFGVGDVDALEKIAPKGHGPRDMLPRVKSVISIGVGGGTKGAWAADAKTLAYIGDTETTAYRIAYGLAFMIEREYGARAIFCPPDMDPEKGARTPMQSLKLHAEIAGIGARSMAGDILLHPEFGMMFYASVFTELEIPADAPMENNPCPHPSCVKLYKKSGKTPCMQFCPVDCISGTIGEDGKVAEMHYDAHACATMSQQYEAIPNILLDMMDAKDPIERGMAVHSPENQLIWYKLSIGAGELLSLCYECMRVCPITQTALMADPVARGRGMRQKVAEAKAQAYAELDIEAGPSV</sequence>
<dbReference type="AlphaFoldDB" id="A0A381WCJ8"/>
<name>A0A381WCJ8_9ZZZZ</name>
<evidence type="ECO:0008006" key="2">
    <source>
        <dbReference type="Google" id="ProtNLM"/>
    </source>
</evidence>
<reference evidence="1" key="1">
    <citation type="submission" date="2018-05" db="EMBL/GenBank/DDBJ databases">
        <authorList>
            <person name="Lanie J.A."/>
            <person name="Ng W.-L."/>
            <person name="Kazmierczak K.M."/>
            <person name="Andrzejewski T.M."/>
            <person name="Davidsen T.M."/>
            <person name="Wayne K.J."/>
            <person name="Tettelin H."/>
            <person name="Glass J.I."/>
            <person name="Rusch D."/>
            <person name="Podicherti R."/>
            <person name="Tsui H.-C.T."/>
            <person name="Winkler M.E."/>
        </authorList>
    </citation>
    <scope>NUCLEOTIDE SEQUENCE</scope>
</reference>
<dbReference type="EMBL" id="UINC01011256">
    <property type="protein sequence ID" value="SVA49758.1"/>
    <property type="molecule type" value="Genomic_DNA"/>
</dbReference>
<evidence type="ECO:0000313" key="1">
    <source>
        <dbReference type="EMBL" id="SVA49758.1"/>
    </source>
</evidence>